<evidence type="ECO:0000256" key="3">
    <source>
        <dbReference type="ARBA" id="ARBA00022448"/>
    </source>
</evidence>
<organism evidence="8 9">
    <name type="scientific">Adiantum capillus-veneris</name>
    <name type="common">Maidenhair fern</name>
    <dbReference type="NCBI Taxonomy" id="13818"/>
    <lineage>
        <taxon>Eukaryota</taxon>
        <taxon>Viridiplantae</taxon>
        <taxon>Streptophyta</taxon>
        <taxon>Embryophyta</taxon>
        <taxon>Tracheophyta</taxon>
        <taxon>Polypodiopsida</taxon>
        <taxon>Polypodiidae</taxon>
        <taxon>Polypodiales</taxon>
        <taxon>Pteridineae</taxon>
        <taxon>Pteridaceae</taxon>
        <taxon>Vittarioideae</taxon>
        <taxon>Adiantum</taxon>
    </lineage>
</organism>
<dbReference type="Pfam" id="PF06027">
    <property type="entry name" value="SLC35F"/>
    <property type="match status" value="1"/>
</dbReference>
<sequence>MLPKTWQWILGMLYVIAVAVIWIVASFVVQSVVSAGVSPFLIAYICNSLFIVYIPIVELGAVVNVWFGRIRFKHFNAVTLPSGSSETMKISETENLLEDGAKSEQVCQAIVVSKDEVSHAVPNVGGEDTSLINGVSATVEADFAQKSSKMWTRKKTAFASAIVCPFWFLAQFTFNLSLSYTTVTSNTILSSTSSLFTFFLSLKFLREKFAWVKLWSVLLCMAGTVIVSLSDSKESASAAKNHAWGDVLCIVSAGFYAVYTTLIKKQLPDEAEGKEEASTALFFGYLGLFNGLFFLPVMLVLHFTGVELLHRLSALQYSLIIGKGMLDNVLSDYLWAKAVLLTSTTAATAGLTIQGVYASWLGFLASMKLLQAVVALQKKWRIKLGIHSGLCGIASSLWRGMKEI</sequence>
<comment type="caution">
    <text evidence="8">The sequence shown here is derived from an EMBL/GenBank/DDBJ whole genome shotgun (WGS) entry which is preliminary data.</text>
</comment>
<keyword evidence="3" id="KW-0813">Transport</keyword>
<evidence type="ECO:0000256" key="5">
    <source>
        <dbReference type="ARBA" id="ARBA00022989"/>
    </source>
</evidence>
<feature type="transmembrane region" description="Helical" evidence="7">
    <location>
        <begin position="338"/>
        <end position="360"/>
    </location>
</feature>
<evidence type="ECO:0000256" key="6">
    <source>
        <dbReference type="ARBA" id="ARBA00023136"/>
    </source>
</evidence>
<dbReference type="InterPro" id="IPR037185">
    <property type="entry name" value="EmrE-like"/>
</dbReference>
<keyword evidence="9" id="KW-1185">Reference proteome</keyword>
<dbReference type="SUPFAM" id="SSF103481">
    <property type="entry name" value="Multidrug resistance efflux transporter EmrE"/>
    <property type="match status" value="1"/>
</dbReference>
<evidence type="ECO:0008006" key="10">
    <source>
        <dbReference type="Google" id="ProtNLM"/>
    </source>
</evidence>
<comment type="similarity">
    <text evidence="2">Belongs to the SLC35F solute transporter family.</text>
</comment>
<dbReference type="PANTHER" id="PTHR23051">
    <property type="entry name" value="SOLUTE CARRIER FAMILY 35, MEMBER F5"/>
    <property type="match status" value="1"/>
</dbReference>
<reference evidence="8" key="1">
    <citation type="submission" date="2021-01" db="EMBL/GenBank/DDBJ databases">
        <title>Adiantum capillus-veneris genome.</title>
        <authorList>
            <person name="Fang Y."/>
            <person name="Liao Q."/>
        </authorList>
    </citation>
    <scope>NUCLEOTIDE SEQUENCE</scope>
    <source>
        <strain evidence="8">H3</strain>
        <tissue evidence="8">Leaf</tissue>
    </source>
</reference>
<feature type="transmembrane region" description="Helical" evidence="7">
    <location>
        <begin position="156"/>
        <end position="174"/>
    </location>
</feature>
<evidence type="ECO:0000256" key="4">
    <source>
        <dbReference type="ARBA" id="ARBA00022692"/>
    </source>
</evidence>
<dbReference type="EMBL" id="JABFUD020000014">
    <property type="protein sequence ID" value="KAI5070291.1"/>
    <property type="molecule type" value="Genomic_DNA"/>
</dbReference>
<keyword evidence="6 7" id="KW-0472">Membrane</keyword>
<dbReference type="OrthoDB" id="1436450at2759"/>
<dbReference type="GO" id="GO:0022857">
    <property type="term" value="F:transmembrane transporter activity"/>
    <property type="evidence" value="ECO:0007669"/>
    <property type="project" value="InterPro"/>
</dbReference>
<evidence type="ECO:0000256" key="2">
    <source>
        <dbReference type="ARBA" id="ARBA00007863"/>
    </source>
</evidence>
<dbReference type="PANTHER" id="PTHR23051:SF0">
    <property type="entry name" value="SOLUTE CARRIER FAMILY 35 MEMBER F5"/>
    <property type="match status" value="1"/>
</dbReference>
<feature type="transmembrane region" description="Helical" evidence="7">
    <location>
        <begin position="242"/>
        <end position="259"/>
    </location>
</feature>
<dbReference type="Proteomes" id="UP000886520">
    <property type="component" value="Chromosome 14"/>
</dbReference>
<keyword evidence="5 7" id="KW-1133">Transmembrane helix</keyword>
<accession>A0A9D4UML9</accession>
<feature type="transmembrane region" description="Helical" evidence="7">
    <location>
        <begin position="7"/>
        <end position="29"/>
    </location>
</feature>
<dbReference type="Gene3D" id="1.10.3730.20">
    <property type="match status" value="1"/>
</dbReference>
<feature type="transmembrane region" description="Helical" evidence="7">
    <location>
        <begin position="280"/>
        <end position="302"/>
    </location>
</feature>
<feature type="transmembrane region" description="Helical" evidence="7">
    <location>
        <begin position="41"/>
        <end position="67"/>
    </location>
</feature>
<dbReference type="InterPro" id="IPR009262">
    <property type="entry name" value="SLC35_F1/F2/F6"/>
</dbReference>
<evidence type="ECO:0000256" key="7">
    <source>
        <dbReference type="SAM" id="Phobius"/>
    </source>
</evidence>
<feature type="transmembrane region" description="Helical" evidence="7">
    <location>
        <begin position="180"/>
        <end position="200"/>
    </location>
</feature>
<dbReference type="GO" id="GO:0016020">
    <property type="term" value="C:membrane"/>
    <property type="evidence" value="ECO:0007669"/>
    <property type="project" value="UniProtKB-SubCell"/>
</dbReference>
<comment type="subcellular location">
    <subcellularLocation>
        <location evidence="1">Membrane</location>
        <topology evidence="1">Multi-pass membrane protein</topology>
    </subcellularLocation>
</comment>
<gene>
    <name evidence="8" type="ORF">GOP47_0014634</name>
</gene>
<keyword evidence="4 7" id="KW-0812">Transmembrane</keyword>
<dbReference type="AlphaFoldDB" id="A0A9D4UML9"/>
<feature type="transmembrane region" description="Helical" evidence="7">
    <location>
        <begin position="212"/>
        <end position="230"/>
    </location>
</feature>
<evidence type="ECO:0000256" key="1">
    <source>
        <dbReference type="ARBA" id="ARBA00004141"/>
    </source>
</evidence>
<name>A0A9D4UML9_ADICA</name>
<proteinExistence type="inferred from homology"/>
<evidence type="ECO:0000313" key="8">
    <source>
        <dbReference type="EMBL" id="KAI5070291.1"/>
    </source>
</evidence>
<evidence type="ECO:0000313" key="9">
    <source>
        <dbReference type="Proteomes" id="UP000886520"/>
    </source>
</evidence>
<protein>
    <recommendedName>
        <fullName evidence="10">EamA domain-containing protein</fullName>
    </recommendedName>
</protein>